<dbReference type="Gene3D" id="2.60.120.10">
    <property type="entry name" value="Jelly Rolls"/>
    <property type="match status" value="1"/>
</dbReference>
<evidence type="ECO:0000256" key="1">
    <source>
        <dbReference type="SAM" id="MobiDB-lite"/>
    </source>
</evidence>
<dbReference type="InterPro" id="IPR013096">
    <property type="entry name" value="Cupin_2"/>
</dbReference>
<reference evidence="4" key="1">
    <citation type="journal article" date="2019" name="Int. J. Syst. Evol. Microbiol.">
        <title>The Global Catalogue of Microorganisms (GCM) 10K type strain sequencing project: providing services to taxonomists for standard genome sequencing and annotation.</title>
        <authorList>
            <consortium name="The Broad Institute Genomics Platform"/>
            <consortium name="The Broad Institute Genome Sequencing Center for Infectious Disease"/>
            <person name="Wu L."/>
            <person name="Ma J."/>
        </authorList>
    </citation>
    <scope>NUCLEOTIDE SEQUENCE [LARGE SCALE GENOMIC DNA]</scope>
    <source>
        <strain evidence="4">JCM 18304</strain>
    </source>
</reference>
<name>A0ABP9RK03_9ACTN</name>
<evidence type="ECO:0000313" key="3">
    <source>
        <dbReference type="EMBL" id="GAA5178338.1"/>
    </source>
</evidence>
<protein>
    <submittedName>
        <fullName evidence="3">Cupin domain-containing protein</fullName>
    </submittedName>
</protein>
<dbReference type="InterPro" id="IPR011051">
    <property type="entry name" value="RmlC_Cupin_sf"/>
</dbReference>
<dbReference type="Pfam" id="PF07883">
    <property type="entry name" value="Cupin_2"/>
    <property type="match status" value="1"/>
</dbReference>
<accession>A0ABP9RK03</accession>
<gene>
    <name evidence="3" type="ORF">GCM10023322_05240</name>
</gene>
<dbReference type="PANTHER" id="PTHR36440">
    <property type="entry name" value="PUTATIVE (AFU_ORTHOLOGUE AFUA_8G07350)-RELATED"/>
    <property type="match status" value="1"/>
</dbReference>
<feature type="domain" description="Cupin type-2" evidence="2">
    <location>
        <begin position="45"/>
        <end position="113"/>
    </location>
</feature>
<evidence type="ECO:0000259" key="2">
    <source>
        <dbReference type="Pfam" id="PF07883"/>
    </source>
</evidence>
<sequence length="174" mass="18634">MSAIVDDQYRPVLVRAGEAEHLESIGHTLLADSSATRGALSSHRITLGRGADGAVPHRHNASWELFFILDGRLDVLLGDEVVTANEGDLLVAPPGMTHAFGAHRDSAADALIVLTPGVERFDYFRHVVRLRAGTEPAQTLLGLQDRFDTHFTGGSVPSSSVSGRSAWRDARTAG</sequence>
<dbReference type="Proteomes" id="UP001501570">
    <property type="component" value="Unassembled WGS sequence"/>
</dbReference>
<proteinExistence type="predicted"/>
<evidence type="ECO:0000313" key="4">
    <source>
        <dbReference type="Proteomes" id="UP001501570"/>
    </source>
</evidence>
<dbReference type="InterPro" id="IPR014710">
    <property type="entry name" value="RmlC-like_jellyroll"/>
</dbReference>
<dbReference type="SUPFAM" id="SSF51182">
    <property type="entry name" value="RmlC-like cupins"/>
    <property type="match status" value="1"/>
</dbReference>
<comment type="caution">
    <text evidence="3">The sequence shown here is derived from an EMBL/GenBank/DDBJ whole genome shotgun (WGS) entry which is preliminary data.</text>
</comment>
<dbReference type="InterPro" id="IPR053146">
    <property type="entry name" value="QDO-like"/>
</dbReference>
<feature type="region of interest" description="Disordered" evidence="1">
    <location>
        <begin position="154"/>
        <end position="174"/>
    </location>
</feature>
<dbReference type="RefSeq" id="WP_345625627.1">
    <property type="nucleotide sequence ID" value="NZ_BAABJQ010000001.1"/>
</dbReference>
<dbReference type="EMBL" id="BAABJQ010000001">
    <property type="protein sequence ID" value="GAA5178338.1"/>
    <property type="molecule type" value="Genomic_DNA"/>
</dbReference>
<feature type="compositionally biased region" description="Low complexity" evidence="1">
    <location>
        <begin position="154"/>
        <end position="165"/>
    </location>
</feature>
<dbReference type="PANTHER" id="PTHR36440:SF1">
    <property type="entry name" value="PUTATIVE (AFU_ORTHOLOGUE AFUA_8G07350)-RELATED"/>
    <property type="match status" value="1"/>
</dbReference>
<keyword evidence="4" id="KW-1185">Reference proteome</keyword>
<organism evidence="3 4">
    <name type="scientific">Rugosimonospora acidiphila</name>
    <dbReference type="NCBI Taxonomy" id="556531"/>
    <lineage>
        <taxon>Bacteria</taxon>
        <taxon>Bacillati</taxon>
        <taxon>Actinomycetota</taxon>
        <taxon>Actinomycetes</taxon>
        <taxon>Micromonosporales</taxon>
        <taxon>Micromonosporaceae</taxon>
        <taxon>Rugosimonospora</taxon>
    </lineage>
</organism>